<dbReference type="STRING" id="1314674.A0A0D7AWN5"/>
<dbReference type="InterPro" id="IPR037147">
    <property type="entry name" value="Ribosomal_bL28_sf"/>
</dbReference>
<name>A0A0D7AWN5_9AGAR</name>
<dbReference type="InterPro" id="IPR026569">
    <property type="entry name" value="Ribosomal_bL28"/>
</dbReference>
<dbReference type="FunFam" id="2.30.170.40:FF:000003">
    <property type="entry name" value="54S ribosomal protein L24"/>
    <property type="match status" value="1"/>
</dbReference>
<keyword evidence="3" id="KW-0687">Ribonucleoprotein</keyword>
<dbReference type="AlphaFoldDB" id="A0A0D7AWN5"/>
<comment type="similarity">
    <text evidence="1">Belongs to the bacterial ribosomal protein bL28 family.</text>
</comment>
<evidence type="ECO:0000313" key="7">
    <source>
        <dbReference type="Proteomes" id="UP000054007"/>
    </source>
</evidence>
<dbReference type="PANTHER" id="PTHR13528">
    <property type="entry name" value="39S RIBOSOMAL PROTEIN L28, MITOCHONDRIAL"/>
    <property type="match status" value="1"/>
</dbReference>
<dbReference type="EMBL" id="KN880749">
    <property type="protein sequence ID" value="KIY62783.1"/>
    <property type="molecule type" value="Genomic_DNA"/>
</dbReference>
<dbReference type="Gene3D" id="2.30.170.40">
    <property type="entry name" value="Ribosomal protein L28/L24"/>
    <property type="match status" value="1"/>
</dbReference>
<keyword evidence="2" id="KW-0689">Ribosomal protein</keyword>
<evidence type="ECO:0000313" key="6">
    <source>
        <dbReference type="EMBL" id="KIY62783.1"/>
    </source>
</evidence>
<dbReference type="HAMAP" id="MF_00373">
    <property type="entry name" value="Ribosomal_bL28"/>
    <property type="match status" value="1"/>
</dbReference>
<dbReference type="Proteomes" id="UP000054007">
    <property type="component" value="Unassembled WGS sequence"/>
</dbReference>
<evidence type="ECO:0000256" key="2">
    <source>
        <dbReference type="ARBA" id="ARBA00022980"/>
    </source>
</evidence>
<evidence type="ECO:0000256" key="4">
    <source>
        <dbReference type="ARBA" id="ARBA00035265"/>
    </source>
</evidence>
<evidence type="ECO:0000256" key="1">
    <source>
        <dbReference type="ARBA" id="ARBA00008760"/>
    </source>
</evidence>
<sequence length="232" mass="26275">MRPTLGLFAKALAEPASQPFKRAQYGLFGGKMKQYGNNVPFSKKKTRRTWLPNVQTKRFFSYALNEYLKVKVTTRALKTINNHGGIDEYLTKSMPKDLSYEGMRLRVLVQDALKRPVIDRTLSAEEQKIATAVRQQERLLRSGPSLEDAHKIRLELSEKLKASLPAETTGAQGWDHQLQKVQHIVAYLKKQAAERRELVRKFWETEQAEQKVAPAVILEAGLKETGPASTSA</sequence>
<evidence type="ECO:0000256" key="5">
    <source>
        <dbReference type="ARBA" id="ARBA00035269"/>
    </source>
</evidence>
<dbReference type="Pfam" id="PF00830">
    <property type="entry name" value="Ribosomal_L28"/>
    <property type="match status" value="1"/>
</dbReference>
<dbReference type="InterPro" id="IPR001383">
    <property type="entry name" value="Ribosomal_bL28_bact-type"/>
</dbReference>
<dbReference type="NCBIfam" id="TIGR00009">
    <property type="entry name" value="L28"/>
    <property type="match status" value="1"/>
</dbReference>
<protein>
    <recommendedName>
        <fullName evidence="4">Large ribosomal subunit protein bL28c</fullName>
    </recommendedName>
    <alternativeName>
        <fullName evidence="5">Large ribosomal subunit protein bL28m</fullName>
    </alternativeName>
</protein>
<accession>A0A0D7AWN5</accession>
<dbReference type="GO" id="GO:0005762">
    <property type="term" value="C:mitochondrial large ribosomal subunit"/>
    <property type="evidence" value="ECO:0007669"/>
    <property type="project" value="TreeGrafter"/>
</dbReference>
<dbReference type="GO" id="GO:0006412">
    <property type="term" value="P:translation"/>
    <property type="evidence" value="ECO:0007669"/>
    <property type="project" value="InterPro"/>
</dbReference>
<gene>
    <name evidence="6" type="ORF">CYLTODRAFT_494418</name>
</gene>
<organism evidence="6 7">
    <name type="scientific">Cylindrobasidium torrendii FP15055 ss-10</name>
    <dbReference type="NCBI Taxonomy" id="1314674"/>
    <lineage>
        <taxon>Eukaryota</taxon>
        <taxon>Fungi</taxon>
        <taxon>Dikarya</taxon>
        <taxon>Basidiomycota</taxon>
        <taxon>Agaricomycotina</taxon>
        <taxon>Agaricomycetes</taxon>
        <taxon>Agaricomycetidae</taxon>
        <taxon>Agaricales</taxon>
        <taxon>Marasmiineae</taxon>
        <taxon>Physalacriaceae</taxon>
        <taxon>Cylindrobasidium</taxon>
    </lineage>
</organism>
<dbReference type="GO" id="GO:0003735">
    <property type="term" value="F:structural constituent of ribosome"/>
    <property type="evidence" value="ECO:0007669"/>
    <property type="project" value="InterPro"/>
</dbReference>
<dbReference type="SUPFAM" id="SSF143800">
    <property type="entry name" value="L28p-like"/>
    <property type="match status" value="1"/>
</dbReference>
<keyword evidence="7" id="KW-1185">Reference proteome</keyword>
<dbReference type="PANTHER" id="PTHR13528:SF2">
    <property type="entry name" value="LARGE RIBOSOMAL SUBUNIT PROTEIN BL28M"/>
    <property type="match status" value="1"/>
</dbReference>
<reference evidence="6 7" key="1">
    <citation type="journal article" date="2015" name="Fungal Genet. Biol.">
        <title>Evolution of novel wood decay mechanisms in Agaricales revealed by the genome sequences of Fistulina hepatica and Cylindrobasidium torrendii.</title>
        <authorList>
            <person name="Floudas D."/>
            <person name="Held B.W."/>
            <person name="Riley R."/>
            <person name="Nagy L.G."/>
            <person name="Koehler G."/>
            <person name="Ransdell A.S."/>
            <person name="Younus H."/>
            <person name="Chow J."/>
            <person name="Chiniquy J."/>
            <person name="Lipzen A."/>
            <person name="Tritt A."/>
            <person name="Sun H."/>
            <person name="Haridas S."/>
            <person name="LaButti K."/>
            <person name="Ohm R.A."/>
            <person name="Kues U."/>
            <person name="Blanchette R.A."/>
            <person name="Grigoriev I.V."/>
            <person name="Minto R.E."/>
            <person name="Hibbett D.S."/>
        </authorList>
    </citation>
    <scope>NUCLEOTIDE SEQUENCE [LARGE SCALE GENOMIC DNA]</scope>
    <source>
        <strain evidence="6 7">FP15055 ss-10</strain>
    </source>
</reference>
<dbReference type="OrthoDB" id="361870at2759"/>
<evidence type="ECO:0000256" key="3">
    <source>
        <dbReference type="ARBA" id="ARBA00023274"/>
    </source>
</evidence>
<dbReference type="InterPro" id="IPR034704">
    <property type="entry name" value="Ribosomal_bL28/bL31-like_sf"/>
</dbReference>
<proteinExistence type="inferred from homology"/>